<dbReference type="NCBIfam" id="TIGR02967">
    <property type="entry name" value="guan_deamin"/>
    <property type="match status" value="1"/>
</dbReference>
<sequence length="428" mass="47904">MNTSTFWRAPVLHFLGDPEQGEQNWEYFDDGGLLVESGFIKACGPAETVLKQLPEDCEVRELPGKLIVPGFIDTHVHYPQLEVMAGCGVQLLDWLEQYTFPAEAKFSDAEYAKEIAELFLDQCLSHGTTTALVFGTVAPQSVDAFFEAAKKRNMRMIAGKVMMDRNAPDYLLDTPESSYEDSEQLIDRWHNKGRLSYAVTPRFAPTSSSRQLYMAGRLLKEYKDLYFHTHLSENPREIEWVQALFPDSQHYLDVYDQHGLLGPRSVFAHSIHLCDQSWDRMAETDSSIACCPGSNLFLGSGLFNFSKAKKKNIRVGLGTDVGGGTSLCLLSTMKDAYQVSQLSENTISPLQAFYLATLGGARTLHLDDRIGNFQVGNEADFLVLNPEATPLLKFRTEKTKTLEELLGVLMVMGDDRVIEKAIVMGQET</sequence>
<proteinExistence type="inferred from homology"/>
<comment type="catalytic activity">
    <reaction evidence="8">
        <text>guanine + H2O + H(+) = xanthine + NH4(+)</text>
        <dbReference type="Rhea" id="RHEA:14665"/>
        <dbReference type="ChEBI" id="CHEBI:15377"/>
        <dbReference type="ChEBI" id="CHEBI:15378"/>
        <dbReference type="ChEBI" id="CHEBI:16235"/>
        <dbReference type="ChEBI" id="CHEBI:17712"/>
        <dbReference type="ChEBI" id="CHEBI:28938"/>
        <dbReference type="EC" id="3.5.4.3"/>
    </reaction>
</comment>
<evidence type="ECO:0000259" key="9">
    <source>
        <dbReference type="Pfam" id="PF01979"/>
    </source>
</evidence>
<dbReference type="OrthoDB" id="9787621at2"/>
<gene>
    <name evidence="10" type="ORF">GZ78_19100</name>
</gene>
<evidence type="ECO:0000256" key="3">
    <source>
        <dbReference type="ARBA" id="ARBA00012781"/>
    </source>
</evidence>
<dbReference type="Pfam" id="PF01979">
    <property type="entry name" value="Amidohydro_1"/>
    <property type="match status" value="1"/>
</dbReference>
<evidence type="ECO:0000256" key="2">
    <source>
        <dbReference type="ARBA" id="ARBA00006745"/>
    </source>
</evidence>
<feature type="domain" description="Amidohydrolase-related" evidence="9">
    <location>
        <begin position="67"/>
        <end position="426"/>
    </location>
</feature>
<dbReference type="SUPFAM" id="SSF51338">
    <property type="entry name" value="Composite domain of metallo-dependent hydrolases"/>
    <property type="match status" value="1"/>
</dbReference>
<dbReference type="PANTHER" id="PTHR11271:SF6">
    <property type="entry name" value="GUANINE DEAMINASE"/>
    <property type="match status" value="1"/>
</dbReference>
<dbReference type="GO" id="GO:0008270">
    <property type="term" value="F:zinc ion binding"/>
    <property type="evidence" value="ECO:0007669"/>
    <property type="project" value="UniProtKB-UniRule"/>
</dbReference>
<dbReference type="RefSeq" id="WP_034838901.1">
    <property type="nucleotide sequence ID" value="NZ_JOKH01000004.1"/>
</dbReference>
<evidence type="ECO:0000313" key="10">
    <source>
        <dbReference type="EMBL" id="KEQ16789.1"/>
    </source>
</evidence>
<protein>
    <recommendedName>
        <fullName evidence="3 7">Guanine deaminase</fullName>
        <shortName evidence="8">Guanase</shortName>
        <ecNumber evidence="3 7">3.5.4.3</ecNumber>
    </recommendedName>
    <alternativeName>
        <fullName evidence="8">Guanine aminohydrolase</fullName>
    </alternativeName>
</protein>
<accession>A0A081NEB6</accession>
<comment type="pathway">
    <text evidence="1 8">Purine metabolism; guanine degradation; xanthine from guanine: step 1/1.</text>
</comment>
<dbReference type="CDD" id="cd01303">
    <property type="entry name" value="GDEase"/>
    <property type="match status" value="1"/>
</dbReference>
<dbReference type="SUPFAM" id="SSF51556">
    <property type="entry name" value="Metallo-dependent hydrolases"/>
    <property type="match status" value="1"/>
</dbReference>
<dbReference type="STRING" id="1137799.GZ78_19100"/>
<evidence type="ECO:0000256" key="5">
    <source>
        <dbReference type="ARBA" id="ARBA00022801"/>
    </source>
</evidence>
<evidence type="ECO:0000256" key="4">
    <source>
        <dbReference type="ARBA" id="ARBA00022723"/>
    </source>
</evidence>
<organism evidence="10 11">
    <name type="scientific">Endozoicomonas numazuensis</name>
    <dbReference type="NCBI Taxonomy" id="1137799"/>
    <lineage>
        <taxon>Bacteria</taxon>
        <taxon>Pseudomonadati</taxon>
        <taxon>Pseudomonadota</taxon>
        <taxon>Gammaproteobacteria</taxon>
        <taxon>Oceanospirillales</taxon>
        <taxon>Endozoicomonadaceae</taxon>
        <taxon>Endozoicomonas</taxon>
    </lineage>
</organism>
<dbReference type="Proteomes" id="UP000028073">
    <property type="component" value="Unassembled WGS sequence"/>
</dbReference>
<keyword evidence="5 8" id="KW-0378">Hydrolase</keyword>
<dbReference type="FunFam" id="3.20.20.140:FF:000022">
    <property type="entry name" value="Guanine deaminase"/>
    <property type="match status" value="1"/>
</dbReference>
<comment type="function">
    <text evidence="8">Catalyzes the hydrolytic deamination of guanine, producing xanthine and ammonia.</text>
</comment>
<evidence type="ECO:0000256" key="6">
    <source>
        <dbReference type="ARBA" id="ARBA00022833"/>
    </source>
</evidence>
<reference evidence="10 11" key="1">
    <citation type="submission" date="2014-06" db="EMBL/GenBank/DDBJ databases">
        <title>Whole Genome Sequences of Three Symbiotic Endozoicomonas Bacteria.</title>
        <authorList>
            <person name="Neave M.J."/>
            <person name="Apprill A."/>
            <person name="Voolstra C.R."/>
        </authorList>
    </citation>
    <scope>NUCLEOTIDE SEQUENCE [LARGE SCALE GENOMIC DNA]</scope>
    <source>
        <strain evidence="10 11">DSM 25634</strain>
    </source>
</reference>
<evidence type="ECO:0000256" key="7">
    <source>
        <dbReference type="NCBIfam" id="TIGR02967"/>
    </source>
</evidence>
<dbReference type="InterPro" id="IPR014311">
    <property type="entry name" value="Guanine_deaminase"/>
</dbReference>
<dbReference type="Gene3D" id="2.30.40.10">
    <property type="entry name" value="Urease, subunit C, domain 1"/>
    <property type="match status" value="1"/>
</dbReference>
<comment type="similarity">
    <text evidence="2 8">Belongs to the metallo-dependent hydrolases superfamily. ATZ/TRZ family.</text>
</comment>
<dbReference type="GO" id="GO:0008892">
    <property type="term" value="F:guanine deaminase activity"/>
    <property type="evidence" value="ECO:0007669"/>
    <property type="project" value="UniProtKB-UniRule"/>
</dbReference>
<keyword evidence="6 8" id="KW-0862">Zinc</keyword>
<evidence type="ECO:0000256" key="8">
    <source>
        <dbReference type="RuleBase" id="RU366009"/>
    </source>
</evidence>
<name>A0A081NEB6_9GAMM</name>
<keyword evidence="11" id="KW-1185">Reference proteome</keyword>
<dbReference type="EC" id="3.5.4.3" evidence="3 7"/>
<dbReference type="InterPro" id="IPR011059">
    <property type="entry name" value="Metal-dep_hydrolase_composite"/>
</dbReference>
<evidence type="ECO:0000313" key="11">
    <source>
        <dbReference type="Proteomes" id="UP000028073"/>
    </source>
</evidence>
<dbReference type="InterPro" id="IPR006680">
    <property type="entry name" value="Amidohydro-rel"/>
</dbReference>
<comment type="cofactor">
    <cofactor evidence="8">
        <name>Zn(2+)</name>
        <dbReference type="ChEBI" id="CHEBI:29105"/>
    </cofactor>
    <text evidence="8">Binds 1 zinc ion per subunit.</text>
</comment>
<dbReference type="GO" id="GO:0006147">
    <property type="term" value="P:guanine catabolic process"/>
    <property type="evidence" value="ECO:0007669"/>
    <property type="project" value="UniProtKB-UniRule"/>
</dbReference>
<evidence type="ECO:0000256" key="1">
    <source>
        <dbReference type="ARBA" id="ARBA00004984"/>
    </source>
</evidence>
<comment type="caution">
    <text evidence="10">The sequence shown here is derived from an EMBL/GenBank/DDBJ whole genome shotgun (WGS) entry which is preliminary data.</text>
</comment>
<dbReference type="GO" id="GO:0005829">
    <property type="term" value="C:cytosol"/>
    <property type="evidence" value="ECO:0007669"/>
    <property type="project" value="TreeGrafter"/>
</dbReference>
<dbReference type="InterPro" id="IPR032466">
    <property type="entry name" value="Metal_Hydrolase"/>
</dbReference>
<dbReference type="PANTHER" id="PTHR11271">
    <property type="entry name" value="GUANINE DEAMINASE"/>
    <property type="match status" value="1"/>
</dbReference>
<dbReference type="NCBIfam" id="NF006679">
    <property type="entry name" value="PRK09228.1"/>
    <property type="match status" value="1"/>
</dbReference>
<dbReference type="UniPathway" id="UPA00603">
    <property type="reaction ID" value="UER00660"/>
</dbReference>
<dbReference type="eggNOG" id="COG0402">
    <property type="taxonomic scope" value="Bacteria"/>
</dbReference>
<dbReference type="EMBL" id="JOKH01000004">
    <property type="protein sequence ID" value="KEQ16789.1"/>
    <property type="molecule type" value="Genomic_DNA"/>
</dbReference>
<dbReference type="Gene3D" id="3.20.20.140">
    <property type="entry name" value="Metal-dependent hydrolases"/>
    <property type="match status" value="1"/>
</dbReference>
<dbReference type="AlphaFoldDB" id="A0A081NEB6"/>
<keyword evidence="4 8" id="KW-0479">Metal-binding</keyword>
<dbReference type="InterPro" id="IPR051607">
    <property type="entry name" value="Metallo-dep_hydrolases"/>
</dbReference>